<evidence type="ECO:0000313" key="2">
    <source>
        <dbReference type="EMBL" id="ETO83808.1"/>
    </source>
</evidence>
<proteinExistence type="predicted"/>
<keyword evidence="1" id="KW-1133">Transmembrane helix</keyword>
<dbReference type="Proteomes" id="UP000028582">
    <property type="component" value="Unassembled WGS sequence"/>
</dbReference>
<evidence type="ECO:0000256" key="1">
    <source>
        <dbReference type="SAM" id="Phobius"/>
    </source>
</evidence>
<gene>
    <name evidence="2" type="ORF">F444_02213</name>
</gene>
<organism evidence="2 3">
    <name type="scientific">Phytophthora nicotianae P1976</name>
    <dbReference type="NCBI Taxonomy" id="1317066"/>
    <lineage>
        <taxon>Eukaryota</taxon>
        <taxon>Sar</taxon>
        <taxon>Stramenopiles</taxon>
        <taxon>Oomycota</taxon>
        <taxon>Peronosporomycetes</taxon>
        <taxon>Peronosporales</taxon>
        <taxon>Peronosporaceae</taxon>
        <taxon>Phytophthora</taxon>
    </lineage>
</organism>
<feature type="transmembrane region" description="Helical" evidence="1">
    <location>
        <begin position="47"/>
        <end position="68"/>
    </location>
</feature>
<dbReference type="OrthoDB" id="123154at2759"/>
<reference evidence="2 3" key="1">
    <citation type="submission" date="2013-11" db="EMBL/GenBank/DDBJ databases">
        <title>The Genome Sequence of Phytophthora parasitica P1976.</title>
        <authorList>
            <consortium name="The Broad Institute Genomics Platform"/>
            <person name="Russ C."/>
            <person name="Tyler B."/>
            <person name="Panabieres F."/>
            <person name="Shan W."/>
            <person name="Tripathy S."/>
            <person name="Grunwald N."/>
            <person name="Machado M."/>
            <person name="Johnson C.S."/>
            <person name="Walker B."/>
            <person name="Young S."/>
            <person name="Zeng Q."/>
            <person name="Gargeya S."/>
            <person name="Fitzgerald M."/>
            <person name="Haas B."/>
            <person name="Abouelleil A."/>
            <person name="Allen A.W."/>
            <person name="Alvarado L."/>
            <person name="Arachchi H.M."/>
            <person name="Berlin A.M."/>
            <person name="Chapman S.B."/>
            <person name="Gainer-Dewar J."/>
            <person name="Goldberg J."/>
            <person name="Griggs A."/>
            <person name="Gujja S."/>
            <person name="Hansen M."/>
            <person name="Howarth C."/>
            <person name="Imamovic A."/>
            <person name="Ireland A."/>
            <person name="Larimer J."/>
            <person name="McCowan C."/>
            <person name="Murphy C."/>
            <person name="Pearson M."/>
            <person name="Poon T.W."/>
            <person name="Priest M."/>
            <person name="Roberts A."/>
            <person name="Saif S."/>
            <person name="Shea T."/>
            <person name="Sisk P."/>
            <person name="Sykes S."/>
            <person name="Wortman J."/>
            <person name="Nusbaum C."/>
            <person name="Birren B."/>
        </authorList>
    </citation>
    <scope>NUCLEOTIDE SEQUENCE [LARGE SCALE GENOMIC DNA]</scope>
    <source>
        <strain evidence="2 3">P1976</strain>
    </source>
</reference>
<protein>
    <recommendedName>
        <fullName evidence="4">Transmembrane protein</fullName>
    </recommendedName>
</protein>
<dbReference type="EMBL" id="ANJA01000421">
    <property type="protein sequence ID" value="ETO83808.1"/>
    <property type="molecule type" value="Genomic_DNA"/>
</dbReference>
<keyword evidence="1" id="KW-0472">Membrane</keyword>
<dbReference type="AlphaFoldDB" id="A0A081AY47"/>
<keyword evidence="1" id="KW-0812">Transmembrane</keyword>
<evidence type="ECO:0000313" key="3">
    <source>
        <dbReference type="Proteomes" id="UP000028582"/>
    </source>
</evidence>
<name>A0A081AY47_PHYNI</name>
<sequence length="162" mass="17655">MVANTRWRMVLSLMNGTVASVDALHLVILANVDTTKASTSQTTQRQLGLLVLSFSMLLSLSCVLSVWLIPKRSVGCSMVVNALVFLLHALVFLPLSVMILIDGHRVLGLIELAFVVAMVAGCVSCRIYSVRMRDEVDRNDALEISYEQLKMEQVATSVAAGC</sequence>
<accession>A0A081AY47</accession>
<feature type="transmembrane region" description="Helical" evidence="1">
    <location>
        <begin position="107"/>
        <end position="128"/>
    </location>
</feature>
<comment type="caution">
    <text evidence="2">The sequence shown here is derived from an EMBL/GenBank/DDBJ whole genome shotgun (WGS) entry which is preliminary data.</text>
</comment>
<feature type="transmembrane region" description="Helical" evidence="1">
    <location>
        <begin position="80"/>
        <end position="101"/>
    </location>
</feature>
<evidence type="ECO:0008006" key="4">
    <source>
        <dbReference type="Google" id="ProtNLM"/>
    </source>
</evidence>